<dbReference type="EMBL" id="VWZP01000391">
    <property type="protein sequence ID" value="NXH37855.1"/>
    <property type="molecule type" value="Genomic_DNA"/>
</dbReference>
<dbReference type="AlphaFoldDB" id="A0A7K9JJS3"/>
<sequence>VSPPPQDSDSDSEGEGLWGEGRLCPAPGPTLAQAGSVRAGLRSLTLKAAELEELQERLLGTALPPHELHQDLQRLRDEIQELTREIRAGLRGLEPPKEDEESPNSIGTRVRRTQVG</sequence>
<accession>A0A7K9JJS3</accession>
<comment type="caution">
    <text evidence="2">The sequence shown here is derived from an EMBL/GenBank/DDBJ whole genome shotgun (WGS) entry which is preliminary data.</text>
</comment>
<protein>
    <submittedName>
        <fullName evidence="2">STX4 protein</fullName>
    </submittedName>
</protein>
<dbReference type="InterPro" id="IPR010989">
    <property type="entry name" value="SNARE"/>
</dbReference>
<reference evidence="2 3" key="1">
    <citation type="submission" date="2019-09" db="EMBL/GenBank/DDBJ databases">
        <title>Bird 10,000 Genomes (B10K) Project - Family phase.</title>
        <authorList>
            <person name="Zhang G."/>
        </authorList>
    </citation>
    <scope>NUCLEOTIDE SEQUENCE [LARGE SCALE GENOMIC DNA]</scope>
    <source>
        <strain evidence="2">B10K-DU-001-34</strain>
        <tissue evidence="2">Muscle</tissue>
    </source>
</reference>
<organism evidence="2 3">
    <name type="scientific">Dicaeum eximium</name>
    <dbReference type="NCBI Taxonomy" id="667154"/>
    <lineage>
        <taxon>Eukaryota</taxon>
        <taxon>Metazoa</taxon>
        <taxon>Chordata</taxon>
        <taxon>Craniata</taxon>
        <taxon>Vertebrata</taxon>
        <taxon>Euteleostomi</taxon>
        <taxon>Archelosauria</taxon>
        <taxon>Archosauria</taxon>
        <taxon>Dinosauria</taxon>
        <taxon>Saurischia</taxon>
        <taxon>Theropoda</taxon>
        <taxon>Coelurosauria</taxon>
        <taxon>Aves</taxon>
        <taxon>Neognathae</taxon>
        <taxon>Neoaves</taxon>
        <taxon>Telluraves</taxon>
        <taxon>Australaves</taxon>
        <taxon>Passeriformes</taxon>
        <taxon>Passeroidea</taxon>
        <taxon>Dicaeidae</taxon>
        <taxon>Dicaeum</taxon>
    </lineage>
</organism>
<feature type="region of interest" description="Disordered" evidence="1">
    <location>
        <begin position="1"/>
        <end position="33"/>
    </location>
</feature>
<feature type="non-terminal residue" evidence="2">
    <location>
        <position position="116"/>
    </location>
</feature>
<evidence type="ECO:0000313" key="3">
    <source>
        <dbReference type="Proteomes" id="UP000523279"/>
    </source>
</evidence>
<dbReference type="GO" id="GO:0016192">
    <property type="term" value="P:vesicle-mediated transport"/>
    <property type="evidence" value="ECO:0007669"/>
    <property type="project" value="InterPro"/>
</dbReference>
<dbReference type="Gene3D" id="1.20.58.70">
    <property type="match status" value="1"/>
</dbReference>
<evidence type="ECO:0000313" key="2">
    <source>
        <dbReference type="EMBL" id="NXH37855.1"/>
    </source>
</evidence>
<feature type="non-terminal residue" evidence="2">
    <location>
        <position position="1"/>
    </location>
</feature>
<name>A0A7K9JJS3_9PASE</name>
<dbReference type="GO" id="GO:0016020">
    <property type="term" value="C:membrane"/>
    <property type="evidence" value="ECO:0007669"/>
    <property type="project" value="InterPro"/>
</dbReference>
<keyword evidence="3" id="KW-1185">Reference proteome</keyword>
<evidence type="ECO:0000256" key="1">
    <source>
        <dbReference type="SAM" id="MobiDB-lite"/>
    </source>
</evidence>
<gene>
    <name evidence="2" type="primary">Stx4</name>
    <name evidence="2" type="ORF">DICEXI_R15294</name>
</gene>
<dbReference type="SUPFAM" id="SSF47661">
    <property type="entry name" value="t-snare proteins"/>
    <property type="match status" value="1"/>
</dbReference>
<proteinExistence type="predicted"/>
<dbReference type="Proteomes" id="UP000523279">
    <property type="component" value="Unassembled WGS sequence"/>
</dbReference>
<feature type="region of interest" description="Disordered" evidence="1">
    <location>
        <begin position="91"/>
        <end position="116"/>
    </location>
</feature>